<keyword evidence="6" id="KW-0540">Nuclease</keyword>
<keyword evidence="6" id="KW-0255">Endonuclease</keyword>
<dbReference type="AlphaFoldDB" id="A0A368JIN3"/>
<dbReference type="GO" id="GO:0003677">
    <property type="term" value="F:DNA binding"/>
    <property type="evidence" value="ECO:0007669"/>
    <property type="project" value="InterPro"/>
</dbReference>
<dbReference type="GO" id="GO:0008170">
    <property type="term" value="F:N-methyltransferase activity"/>
    <property type="evidence" value="ECO:0007669"/>
    <property type="project" value="InterPro"/>
</dbReference>
<dbReference type="GO" id="GO:0009307">
    <property type="term" value="P:DNA restriction-modification system"/>
    <property type="evidence" value="ECO:0007669"/>
    <property type="project" value="UniProtKB-KW"/>
</dbReference>
<organism evidence="6 7">
    <name type="scientific">Larkinella punicea</name>
    <dbReference type="NCBI Taxonomy" id="2315727"/>
    <lineage>
        <taxon>Bacteria</taxon>
        <taxon>Pseudomonadati</taxon>
        <taxon>Bacteroidota</taxon>
        <taxon>Cytophagia</taxon>
        <taxon>Cytophagales</taxon>
        <taxon>Spirosomataceae</taxon>
        <taxon>Larkinella</taxon>
    </lineage>
</organism>
<dbReference type="PROSITE" id="PS00092">
    <property type="entry name" value="N6_MTASE"/>
    <property type="match status" value="1"/>
</dbReference>
<dbReference type="OrthoDB" id="9814572at2"/>
<feature type="domain" description="DNA methylase adenine-specific" evidence="4">
    <location>
        <begin position="296"/>
        <end position="576"/>
    </location>
</feature>
<dbReference type="InterPro" id="IPR003356">
    <property type="entry name" value="DNA_methylase_A-5"/>
</dbReference>
<dbReference type="RefSeq" id="WP_114409246.1">
    <property type="nucleotide sequence ID" value="NZ_QOWE01000028.1"/>
</dbReference>
<evidence type="ECO:0000256" key="3">
    <source>
        <dbReference type="SAM" id="Coils"/>
    </source>
</evidence>
<accession>A0A368JIN3</accession>
<dbReference type="PANTHER" id="PTHR42998:SF1">
    <property type="entry name" value="TYPE I RESTRICTION ENZYME HINDI METHYLASE SUBUNIT"/>
    <property type="match status" value="1"/>
</dbReference>
<dbReference type="GO" id="GO:0032259">
    <property type="term" value="P:methylation"/>
    <property type="evidence" value="ECO:0007669"/>
    <property type="project" value="InterPro"/>
</dbReference>
<evidence type="ECO:0000256" key="2">
    <source>
        <dbReference type="ARBA" id="ARBA00022747"/>
    </source>
</evidence>
<dbReference type="PRINTS" id="PR00507">
    <property type="entry name" value="N12N6MTFRASE"/>
</dbReference>
<comment type="caution">
    <text evidence="6">The sequence shown here is derived from an EMBL/GenBank/DDBJ whole genome shotgun (WGS) entry which is preliminary data.</text>
</comment>
<evidence type="ECO:0000259" key="4">
    <source>
        <dbReference type="Pfam" id="PF02384"/>
    </source>
</evidence>
<dbReference type="Pfam" id="PF13588">
    <property type="entry name" value="HSDR_N_2"/>
    <property type="match status" value="1"/>
</dbReference>
<dbReference type="InterPro" id="IPR002052">
    <property type="entry name" value="DNA_methylase_N6_adenine_CS"/>
</dbReference>
<dbReference type="Pfam" id="PF02384">
    <property type="entry name" value="N6_Mtase"/>
    <property type="match status" value="1"/>
</dbReference>
<dbReference type="EMBL" id="QOWE01000028">
    <property type="protein sequence ID" value="RCR66403.1"/>
    <property type="molecule type" value="Genomic_DNA"/>
</dbReference>
<dbReference type="Gene3D" id="3.40.50.150">
    <property type="entry name" value="Vaccinia Virus protein VP39"/>
    <property type="match status" value="1"/>
</dbReference>
<dbReference type="InterPro" id="IPR052916">
    <property type="entry name" value="Type-I_RE_MTase_Subunit"/>
</dbReference>
<evidence type="ECO:0000259" key="5">
    <source>
        <dbReference type="Pfam" id="PF13588"/>
    </source>
</evidence>
<comment type="similarity">
    <text evidence="1">Belongs to the N(4)/N(6)-methyltransferase family.</text>
</comment>
<name>A0A368JIN3_9BACT</name>
<dbReference type="PANTHER" id="PTHR42998">
    <property type="entry name" value="TYPE I RESTRICTION ENZYME HINDVIIP M PROTEIN-RELATED"/>
    <property type="match status" value="1"/>
</dbReference>
<protein>
    <submittedName>
        <fullName evidence="6">Restriction endonuclease subunit M</fullName>
    </submittedName>
</protein>
<keyword evidence="7" id="KW-1185">Reference proteome</keyword>
<sequence>MDVIQEGLAKKYIKFDSEERKYITYVIPDVKKSFTNPEEKVRAETYLQLILQYEYKPQHIDVEVTVPARIPSIHADLVVYKDDARKSPYIVVECKKETVSEAEFVQAIEQGFGYTHSLRGDYLWVTSGLKSKYYDVGNFPAGERIDNIIAAIPRFGQSKLSRAKYYKRAVDEDGRPAFDLEIVAQDELTRVFSQAHQALWAGGKRNPSEAFDELDKLIFCKLWDEKRARKKGEPYDFQEFTKEDPDFLLKRVRAIYEEGRLKDPEVFREPIRLTASELRTIVGYLAKLNIGDTDLDSKGRAFETFLGSFFRGDFGQYFTPREVVDFIVKVLPIRNESRVLDTSCGSGGFLLYALDKVRAQANHMAEEGYFKKESVQHYNHWHDFAEKNLYGIEISESIARTAKMNMIIHDDGHTNVISFDGLQSDQEIIGKTGNKGFKYNSFDYIITNPPFGSSVKQTEQAYLKNYRLGIKDVSWIDRKQKNISQLGPRDSQSTEVLFIEQCWRFLKPGGRLAVVVPDGVLTNSSAQYVRDWMEEHYRIVAVISLPQDAFKATDAGVKSSVLFLQKLTEKQTEHIQHAKQKLQNRLWEKPDYSQAIAKLEAERDRIMKNHQGFDASLINWESEENLKNLKGQAIDPGLFDKAKQPLGGPNRKLIEKTEEYRAWKAEITKEHSERITELKENLQDEYQAELARDVANYPIFMAIAEQIGYDATGRKTGVNELDTIAEELKGFIADIDSGRDRFFA</sequence>
<gene>
    <name evidence="6" type="ORF">DUE52_27235</name>
</gene>
<keyword evidence="6" id="KW-0378">Hydrolase</keyword>
<dbReference type="SUPFAM" id="SSF53335">
    <property type="entry name" value="S-adenosyl-L-methionine-dependent methyltransferases"/>
    <property type="match status" value="1"/>
</dbReference>
<evidence type="ECO:0000313" key="7">
    <source>
        <dbReference type="Proteomes" id="UP000253383"/>
    </source>
</evidence>
<evidence type="ECO:0000313" key="6">
    <source>
        <dbReference type="EMBL" id="RCR66403.1"/>
    </source>
</evidence>
<dbReference type="InterPro" id="IPR029464">
    <property type="entry name" value="HSDR_N"/>
</dbReference>
<keyword evidence="2" id="KW-0680">Restriction system</keyword>
<reference evidence="6 7" key="1">
    <citation type="submission" date="2018-07" db="EMBL/GenBank/DDBJ databases">
        <title>Genome analysis of Larkinella rosea.</title>
        <authorList>
            <person name="Zhou Z."/>
            <person name="Wang G."/>
        </authorList>
    </citation>
    <scope>NUCLEOTIDE SEQUENCE [LARGE SCALE GENOMIC DNA]</scope>
    <source>
        <strain evidence="7">zzj9</strain>
    </source>
</reference>
<feature type="domain" description="Type I restriction enzyme R protein N-terminal" evidence="5">
    <location>
        <begin position="37"/>
        <end position="137"/>
    </location>
</feature>
<proteinExistence type="inferred from homology"/>
<feature type="coiled-coil region" evidence="3">
    <location>
        <begin position="665"/>
        <end position="692"/>
    </location>
</feature>
<keyword evidence="3" id="KW-0175">Coiled coil</keyword>
<dbReference type="InterPro" id="IPR029063">
    <property type="entry name" value="SAM-dependent_MTases_sf"/>
</dbReference>
<dbReference type="GO" id="GO:0004519">
    <property type="term" value="F:endonuclease activity"/>
    <property type="evidence" value="ECO:0007669"/>
    <property type="project" value="UniProtKB-KW"/>
</dbReference>
<evidence type="ECO:0000256" key="1">
    <source>
        <dbReference type="ARBA" id="ARBA00006594"/>
    </source>
</evidence>
<dbReference type="Proteomes" id="UP000253383">
    <property type="component" value="Unassembled WGS sequence"/>
</dbReference>